<feature type="region of interest" description="Disordered" evidence="3">
    <location>
        <begin position="351"/>
        <end position="383"/>
    </location>
</feature>
<feature type="compositionally biased region" description="Polar residues" evidence="3">
    <location>
        <begin position="267"/>
        <end position="280"/>
    </location>
</feature>
<dbReference type="GO" id="GO:0045944">
    <property type="term" value="P:positive regulation of transcription by RNA polymerase II"/>
    <property type="evidence" value="ECO:0007669"/>
    <property type="project" value="TreeGrafter"/>
</dbReference>
<dbReference type="EMBL" id="KV744829">
    <property type="protein sequence ID" value="OCK84834.1"/>
    <property type="molecule type" value="Genomic_DNA"/>
</dbReference>
<evidence type="ECO:0000256" key="3">
    <source>
        <dbReference type="SAM" id="MobiDB-lite"/>
    </source>
</evidence>
<feature type="region of interest" description="Disordered" evidence="3">
    <location>
        <begin position="722"/>
        <end position="741"/>
    </location>
</feature>
<dbReference type="PANTHER" id="PTHR12610:SF12">
    <property type="entry name" value="SEQUENCE-SPECIFIC SINGLE-STRANDED DNA-BINDING PROTEIN, ISOFORM D"/>
    <property type="match status" value="1"/>
</dbReference>
<proteinExistence type="predicted"/>
<accession>A0A8E2EJ64</accession>
<feature type="compositionally biased region" description="Basic and acidic residues" evidence="3">
    <location>
        <begin position="89"/>
        <end position="103"/>
    </location>
</feature>
<name>A0A8E2EJ64_9PEZI</name>
<dbReference type="GO" id="GO:0005634">
    <property type="term" value="C:nucleus"/>
    <property type="evidence" value="ECO:0007669"/>
    <property type="project" value="UniProtKB-SubCell"/>
</dbReference>
<evidence type="ECO:0000313" key="5">
    <source>
        <dbReference type="Proteomes" id="UP000250266"/>
    </source>
</evidence>
<feature type="region of interest" description="Disordered" evidence="3">
    <location>
        <begin position="216"/>
        <end position="280"/>
    </location>
</feature>
<keyword evidence="2" id="KW-0539">Nucleus</keyword>
<feature type="compositionally biased region" description="Polar residues" evidence="3">
    <location>
        <begin position="509"/>
        <end position="522"/>
    </location>
</feature>
<sequence>MNQPMNMPAMNSTGGPVGGTPMMNNGRPRPGIPDSADPRVQLNTYIYDYLLKSQEWKLARSFCSKMSVNVEGPIPKMSPSQNGVDPMDTDSKDSLNERPDDLPSPRVPDALSPDICFLLDWWCQFWDIYSAARSKGKSSPAHQYLAHSRAQAQMRNDTQQRMLMTGNMNQYSRNMMQMQNGMMPNDLQRKAMSNNRNPTPQQLQQMQTMKNQAMMSAQMQRDGSGMDMSGQRPQSPSSVDNAPSPNKRPRLEGNAFNGQPMGAARSQGMTPQQMGATSAAQAGQPMLLQDGLGAGGMAGNNFNGFASQTSGQQKSIEVYTQSLAQQHRTALNNHTMVKGMNPGVQQGSPMGQPGGGLDGSHEIFAGNPNNRIPNGATGQPQGNHALQDYQMQLMLLEQQNKKRLLMARQEQDSIGQASHGQPPPGFGAPAMSPQGSRAGPSPNPNEQMKRGTPKMNQPGLPGSPMPDGSMQQNRNSPLPSGFDPNQMPGVPPQYYQMPGGNMMRPPSSHPNFNGQGMSQQQMEALRGRMPNGAGGWPQGPPQMMQNQGQQPVPMRTPQQQNSAMPPPPAPAGGEPGRTQPSSPAQAPAPPTPSQAAKPNPRKKDTKETKKPAKKSAATAGATPASEADPTPSTPTISMHPSSFNNQNGAGPQPNVQPQAPAAAPAPQVQPPPMDNNPGAPFGNISEDNNFDLNFGPLDGPDVLENFDFDSFLHTEDSGAFGSLGNDFNFGPDGVEASTGDL</sequence>
<feature type="compositionally biased region" description="Polar residues" evidence="3">
    <location>
        <begin position="367"/>
        <end position="383"/>
    </location>
</feature>
<organism evidence="4 5">
    <name type="scientific">Lepidopterella palustris CBS 459.81</name>
    <dbReference type="NCBI Taxonomy" id="1314670"/>
    <lineage>
        <taxon>Eukaryota</taxon>
        <taxon>Fungi</taxon>
        <taxon>Dikarya</taxon>
        <taxon>Ascomycota</taxon>
        <taxon>Pezizomycotina</taxon>
        <taxon>Dothideomycetes</taxon>
        <taxon>Pleosporomycetidae</taxon>
        <taxon>Mytilinidiales</taxon>
        <taxon>Argynnaceae</taxon>
        <taxon>Lepidopterella</taxon>
    </lineage>
</organism>
<feature type="region of interest" description="Disordered" evidence="3">
    <location>
        <begin position="70"/>
        <end position="109"/>
    </location>
</feature>
<feature type="compositionally biased region" description="Low complexity" evidence="3">
    <location>
        <begin position="576"/>
        <end position="585"/>
    </location>
</feature>
<evidence type="ECO:0000256" key="1">
    <source>
        <dbReference type="ARBA" id="ARBA00004123"/>
    </source>
</evidence>
<dbReference type="OrthoDB" id="5600002at2759"/>
<feature type="compositionally biased region" description="Polar residues" evidence="3">
    <location>
        <begin position="633"/>
        <end position="643"/>
    </location>
</feature>
<feature type="compositionally biased region" description="Low complexity" evidence="3">
    <location>
        <begin position="541"/>
        <end position="563"/>
    </location>
</feature>
<dbReference type="PANTHER" id="PTHR12610">
    <property type="entry name" value="SINGLE STRANDED DNA BINDING PROTEIN"/>
    <property type="match status" value="1"/>
</dbReference>
<feature type="compositionally biased region" description="Low complexity" evidence="3">
    <location>
        <begin position="614"/>
        <end position="628"/>
    </location>
</feature>
<evidence type="ECO:0000256" key="2">
    <source>
        <dbReference type="ARBA" id="ARBA00023242"/>
    </source>
</evidence>
<reference evidence="4 5" key="1">
    <citation type="journal article" date="2016" name="Nat. Commun.">
        <title>Ectomycorrhizal ecology is imprinted in the genome of the dominant symbiotic fungus Cenococcum geophilum.</title>
        <authorList>
            <consortium name="DOE Joint Genome Institute"/>
            <person name="Peter M."/>
            <person name="Kohler A."/>
            <person name="Ohm R.A."/>
            <person name="Kuo A."/>
            <person name="Krutzmann J."/>
            <person name="Morin E."/>
            <person name="Arend M."/>
            <person name="Barry K.W."/>
            <person name="Binder M."/>
            <person name="Choi C."/>
            <person name="Clum A."/>
            <person name="Copeland A."/>
            <person name="Grisel N."/>
            <person name="Haridas S."/>
            <person name="Kipfer T."/>
            <person name="LaButti K."/>
            <person name="Lindquist E."/>
            <person name="Lipzen A."/>
            <person name="Maire R."/>
            <person name="Meier B."/>
            <person name="Mihaltcheva S."/>
            <person name="Molinier V."/>
            <person name="Murat C."/>
            <person name="Poggeler S."/>
            <person name="Quandt C.A."/>
            <person name="Sperisen C."/>
            <person name="Tritt A."/>
            <person name="Tisserant E."/>
            <person name="Crous P.W."/>
            <person name="Henrissat B."/>
            <person name="Nehls U."/>
            <person name="Egli S."/>
            <person name="Spatafora J.W."/>
            <person name="Grigoriev I.V."/>
            <person name="Martin F.M."/>
        </authorList>
    </citation>
    <scope>NUCLEOTIDE SEQUENCE [LARGE SCALE GENOMIC DNA]</scope>
    <source>
        <strain evidence="4 5">CBS 459.81</strain>
    </source>
</reference>
<feature type="region of interest" description="Disordered" evidence="3">
    <location>
        <begin position="407"/>
        <end position="696"/>
    </location>
</feature>
<evidence type="ECO:0008006" key="6">
    <source>
        <dbReference type="Google" id="ProtNLM"/>
    </source>
</evidence>
<feature type="compositionally biased region" description="Low complexity" evidence="3">
    <location>
        <begin position="644"/>
        <end position="666"/>
    </location>
</feature>
<protein>
    <recommendedName>
        <fullName evidence="6">LisH domain-containing protein</fullName>
    </recommendedName>
</protein>
<dbReference type="Proteomes" id="UP000250266">
    <property type="component" value="Unassembled WGS sequence"/>
</dbReference>
<gene>
    <name evidence="4" type="ORF">K432DRAFT_90495</name>
</gene>
<keyword evidence="5" id="KW-1185">Reference proteome</keyword>
<feature type="compositionally biased region" description="Polar residues" evidence="3">
    <location>
        <begin position="1"/>
        <end position="14"/>
    </location>
</feature>
<feature type="compositionally biased region" description="Polar residues" evidence="3">
    <location>
        <begin position="231"/>
        <end position="244"/>
    </location>
</feature>
<comment type="subcellular location">
    <subcellularLocation>
        <location evidence="1">Nucleus</location>
    </subcellularLocation>
</comment>
<feature type="region of interest" description="Disordered" evidence="3">
    <location>
        <begin position="1"/>
        <end position="37"/>
    </location>
</feature>
<evidence type="ECO:0000313" key="4">
    <source>
        <dbReference type="EMBL" id="OCK84834.1"/>
    </source>
</evidence>
<dbReference type="AlphaFoldDB" id="A0A8E2EJ64"/>
<feature type="compositionally biased region" description="Polar residues" evidence="3">
    <location>
        <begin position="469"/>
        <end position="478"/>
    </location>
</feature>
<feature type="compositionally biased region" description="Basic and acidic residues" evidence="3">
    <location>
        <begin position="601"/>
        <end position="610"/>
    </location>
</feature>